<feature type="domain" description="Zinc finger PMZ-type" evidence="1">
    <location>
        <begin position="277"/>
        <end position="304"/>
    </location>
</feature>
<dbReference type="Pfam" id="PF10551">
    <property type="entry name" value="MULE"/>
    <property type="match status" value="1"/>
</dbReference>
<gene>
    <name evidence="2" type="ORF">LSAT_V11C200053640</name>
</gene>
<dbReference type="InterPro" id="IPR018289">
    <property type="entry name" value="MULE_transposase_dom"/>
</dbReference>
<dbReference type="SMART" id="SM00575">
    <property type="entry name" value="ZnF_PMZ"/>
    <property type="match status" value="1"/>
</dbReference>
<evidence type="ECO:0000313" key="3">
    <source>
        <dbReference type="Proteomes" id="UP000235145"/>
    </source>
</evidence>
<protein>
    <recommendedName>
        <fullName evidence="1">Zinc finger PMZ-type domain-containing protein</fullName>
    </recommendedName>
</protein>
<dbReference type="AlphaFoldDB" id="A0A9R1W872"/>
<organism evidence="2 3">
    <name type="scientific">Lactuca sativa</name>
    <name type="common">Garden lettuce</name>
    <dbReference type="NCBI Taxonomy" id="4236"/>
    <lineage>
        <taxon>Eukaryota</taxon>
        <taxon>Viridiplantae</taxon>
        <taxon>Streptophyta</taxon>
        <taxon>Embryophyta</taxon>
        <taxon>Tracheophyta</taxon>
        <taxon>Spermatophyta</taxon>
        <taxon>Magnoliopsida</taxon>
        <taxon>eudicotyledons</taxon>
        <taxon>Gunneridae</taxon>
        <taxon>Pentapetalae</taxon>
        <taxon>asterids</taxon>
        <taxon>campanulids</taxon>
        <taxon>Asterales</taxon>
        <taxon>Asteraceae</taxon>
        <taxon>Cichorioideae</taxon>
        <taxon>Cichorieae</taxon>
        <taxon>Lactucinae</taxon>
        <taxon>Lactuca</taxon>
    </lineage>
</organism>
<sequence>MTMPQSNSIMVFERFYVSFKGVVNGWLDVYSKVIRIDRGFLKGICKGELLLAVGRDGNNNTYPITCAVVNVEKNSTWKWFLDNLMEDIDQRVSGNGITLMSDGHKDIMEAMKERYPEVEHRLDARHILRECYIKHFWRAIKATTIHKVELVMEEVKSFDVGAYNYLIGREPNYWSRDIFKVGMGCDAMEMVFLRASIKKPLITMLEDIRVFVMGRVYMQKGKGWGWKLAIFPTIIKKLGELKKLRRLVTIYALYVSGYKQVEVVQGNERYGVDLEKRGCGCRGWQLIGIPYVHAIYVISSLNLDSEEYVANWFTKSVFLRAYDTLWSHMPNLRQILTLIRKRLPRRPCVKRKREQAENELSGNKDIL</sequence>
<dbReference type="Proteomes" id="UP000235145">
    <property type="component" value="Unassembled WGS sequence"/>
</dbReference>
<dbReference type="InterPro" id="IPR006564">
    <property type="entry name" value="Znf_PMZ"/>
</dbReference>
<reference evidence="2 3" key="1">
    <citation type="journal article" date="2017" name="Nat. Commun.">
        <title>Genome assembly with in vitro proximity ligation data and whole-genome triplication in lettuce.</title>
        <authorList>
            <person name="Reyes-Chin-Wo S."/>
            <person name="Wang Z."/>
            <person name="Yang X."/>
            <person name="Kozik A."/>
            <person name="Arikit S."/>
            <person name="Song C."/>
            <person name="Xia L."/>
            <person name="Froenicke L."/>
            <person name="Lavelle D.O."/>
            <person name="Truco M.J."/>
            <person name="Xia R."/>
            <person name="Zhu S."/>
            <person name="Xu C."/>
            <person name="Xu H."/>
            <person name="Xu X."/>
            <person name="Cox K."/>
            <person name="Korf I."/>
            <person name="Meyers B.C."/>
            <person name="Michelmore R.W."/>
        </authorList>
    </citation>
    <scope>NUCLEOTIDE SEQUENCE [LARGE SCALE GENOMIC DNA]</scope>
    <source>
        <strain evidence="3">cv. Salinas</strain>
        <tissue evidence="2">Seedlings</tissue>
    </source>
</reference>
<dbReference type="PANTHER" id="PTHR31973">
    <property type="entry name" value="POLYPROTEIN, PUTATIVE-RELATED"/>
    <property type="match status" value="1"/>
</dbReference>
<evidence type="ECO:0000313" key="2">
    <source>
        <dbReference type="EMBL" id="KAJ0221812.1"/>
    </source>
</evidence>
<proteinExistence type="predicted"/>
<name>A0A9R1W872_LACSA</name>
<dbReference type="PANTHER" id="PTHR31973:SF189">
    <property type="entry name" value="TRANSPOSASE, MUDR, PLANT, MULE TRANSPOSASE DOMAIN PROTEIN-RELATED"/>
    <property type="match status" value="1"/>
</dbReference>
<accession>A0A9R1W872</accession>
<dbReference type="GO" id="GO:0008270">
    <property type="term" value="F:zinc ion binding"/>
    <property type="evidence" value="ECO:0007669"/>
    <property type="project" value="InterPro"/>
</dbReference>
<evidence type="ECO:0000259" key="1">
    <source>
        <dbReference type="SMART" id="SM00575"/>
    </source>
</evidence>
<keyword evidence="3" id="KW-1185">Reference proteome</keyword>
<dbReference type="EMBL" id="NBSK02000002">
    <property type="protein sequence ID" value="KAJ0221812.1"/>
    <property type="molecule type" value="Genomic_DNA"/>
</dbReference>
<comment type="caution">
    <text evidence="2">The sequence shown here is derived from an EMBL/GenBank/DDBJ whole genome shotgun (WGS) entry which is preliminary data.</text>
</comment>